<evidence type="ECO:0000313" key="1">
    <source>
        <dbReference type="EMBL" id="ANF58736.1"/>
    </source>
</evidence>
<dbReference type="AlphaFoldDB" id="A0A172YHV4"/>
<sequence length="110" mass="12106">MNAPDQDACELLHRLGHLHLKGGNPQRALVLLLLASKMFPEHPGLLHTLIDAFIATGQTQRALNAIDALARTQIAPAHLELLRSKALWADGDITSARGHFNRYLDQRGES</sequence>
<keyword evidence="2" id="KW-1185">Reference proteome</keyword>
<dbReference type="Pfam" id="PF14559">
    <property type="entry name" value="TPR_19"/>
    <property type="match status" value="1"/>
</dbReference>
<dbReference type="STRING" id="376489.A5892_15715"/>
<dbReference type="KEGG" id="haa:A5892_15715"/>
<accession>A0A172YHV4</accession>
<dbReference type="EMBL" id="CP015243">
    <property type="protein sequence ID" value="ANF58736.1"/>
    <property type="molecule type" value="Genomic_DNA"/>
</dbReference>
<dbReference type="RefSeq" id="WP_064123591.1">
    <property type="nucleotide sequence ID" value="NZ_CP015243.1"/>
</dbReference>
<dbReference type="SUPFAM" id="SSF48452">
    <property type="entry name" value="TPR-like"/>
    <property type="match status" value="1"/>
</dbReference>
<reference evidence="1 2" key="1">
    <citation type="submission" date="2016-04" db="EMBL/GenBank/DDBJ databases">
        <title>Complete Genome Sequence of Halotalea alkalilenta IHB B 13600.</title>
        <authorList>
            <person name="Swarnkar M.K."/>
            <person name="Sharma A."/>
            <person name="Kaushal K."/>
            <person name="Soni R."/>
            <person name="Rana S."/>
            <person name="Singh A.K."/>
            <person name="Gulati A."/>
        </authorList>
    </citation>
    <scope>NUCLEOTIDE SEQUENCE [LARGE SCALE GENOMIC DNA]</scope>
    <source>
        <strain evidence="1 2">IHB B 13600</strain>
    </source>
</reference>
<proteinExistence type="predicted"/>
<evidence type="ECO:0008006" key="3">
    <source>
        <dbReference type="Google" id="ProtNLM"/>
    </source>
</evidence>
<dbReference type="Gene3D" id="1.25.40.10">
    <property type="entry name" value="Tetratricopeptide repeat domain"/>
    <property type="match status" value="1"/>
</dbReference>
<gene>
    <name evidence="1" type="ORF">A5892_15715</name>
</gene>
<dbReference type="InterPro" id="IPR011990">
    <property type="entry name" value="TPR-like_helical_dom_sf"/>
</dbReference>
<organism evidence="1 2">
    <name type="scientific">Halotalea alkalilenta</name>
    <dbReference type="NCBI Taxonomy" id="376489"/>
    <lineage>
        <taxon>Bacteria</taxon>
        <taxon>Pseudomonadati</taxon>
        <taxon>Pseudomonadota</taxon>
        <taxon>Gammaproteobacteria</taxon>
        <taxon>Oceanospirillales</taxon>
        <taxon>Halomonadaceae</taxon>
        <taxon>Halotalea</taxon>
    </lineage>
</organism>
<dbReference type="Proteomes" id="UP000077875">
    <property type="component" value="Chromosome"/>
</dbReference>
<protein>
    <recommendedName>
        <fullName evidence="3">Type III secretion protein</fullName>
    </recommendedName>
</protein>
<name>A0A172YHV4_9GAMM</name>
<evidence type="ECO:0000313" key="2">
    <source>
        <dbReference type="Proteomes" id="UP000077875"/>
    </source>
</evidence>